<evidence type="ECO:0000313" key="4">
    <source>
        <dbReference type="EMBL" id="KAJ7009253.1"/>
    </source>
</evidence>
<dbReference type="PANTHER" id="PTHR14152">
    <property type="entry name" value="SQUAMOUS CELL CARCINOMA ANTIGEN RECOGNISED BY CYTOTOXIC T LYMPHOCYTES"/>
    <property type="match status" value="1"/>
</dbReference>
<gene>
    <name evidence="4" type="ORF">NC653_000034</name>
</gene>
<sequence>MKNSDTPSLSVERMRELQAQLKTPYLVLSGHVKPVFPYSPFFMNFICRQTSDPRSGFATVEKDLPGGLTPMLGDKKVEHFLGIKRKPETGFSGAPKKPKI</sequence>
<organism evidence="4 5">
    <name type="scientific">Populus alba x Populus x berolinensis</name>
    <dbReference type="NCBI Taxonomy" id="444605"/>
    <lineage>
        <taxon>Eukaryota</taxon>
        <taxon>Viridiplantae</taxon>
        <taxon>Streptophyta</taxon>
        <taxon>Embryophyta</taxon>
        <taxon>Tracheophyta</taxon>
        <taxon>Spermatophyta</taxon>
        <taxon>Magnoliopsida</taxon>
        <taxon>eudicotyledons</taxon>
        <taxon>Gunneridae</taxon>
        <taxon>Pentapetalae</taxon>
        <taxon>rosids</taxon>
        <taxon>fabids</taxon>
        <taxon>Malpighiales</taxon>
        <taxon>Salicaceae</taxon>
        <taxon>Saliceae</taxon>
        <taxon>Populus</taxon>
    </lineage>
</organism>
<keyword evidence="3" id="KW-0539">Nucleus</keyword>
<dbReference type="GO" id="GO:0000481">
    <property type="term" value="P:maturation of 5S rRNA"/>
    <property type="evidence" value="ECO:0007669"/>
    <property type="project" value="TreeGrafter"/>
</dbReference>
<keyword evidence="5" id="KW-1185">Reference proteome</keyword>
<proteinExistence type="inferred from homology"/>
<dbReference type="EMBL" id="JAQIZT010000001">
    <property type="protein sequence ID" value="KAJ7009253.1"/>
    <property type="molecule type" value="Genomic_DNA"/>
</dbReference>
<comment type="similarity">
    <text evidence="2">Belongs to the SNU66/SART1 family.</text>
</comment>
<dbReference type="PANTHER" id="PTHR14152:SF5">
    <property type="entry name" value="U4_U6.U5 TRI-SNRNP-ASSOCIATED PROTEIN 1"/>
    <property type="match status" value="1"/>
</dbReference>
<dbReference type="GO" id="GO:0045292">
    <property type="term" value="P:mRNA cis splicing, via spliceosome"/>
    <property type="evidence" value="ECO:0007669"/>
    <property type="project" value="TreeGrafter"/>
</dbReference>
<dbReference type="InterPro" id="IPR005011">
    <property type="entry name" value="SNU66/SART1"/>
</dbReference>
<accession>A0AAD6RHR0</accession>
<name>A0AAD6RHR0_9ROSI</name>
<evidence type="ECO:0000256" key="2">
    <source>
        <dbReference type="ARBA" id="ARBA00006076"/>
    </source>
</evidence>
<evidence type="ECO:0000313" key="5">
    <source>
        <dbReference type="Proteomes" id="UP001164929"/>
    </source>
</evidence>
<dbReference type="GO" id="GO:0046540">
    <property type="term" value="C:U4/U6 x U5 tri-snRNP complex"/>
    <property type="evidence" value="ECO:0007669"/>
    <property type="project" value="TreeGrafter"/>
</dbReference>
<evidence type="ECO:0000256" key="1">
    <source>
        <dbReference type="ARBA" id="ARBA00004123"/>
    </source>
</evidence>
<dbReference type="AlphaFoldDB" id="A0AAD6RHR0"/>
<reference evidence="4 5" key="1">
    <citation type="journal article" date="2023" name="Mol. Ecol. Resour.">
        <title>Chromosome-level genome assembly of a triploid poplar Populus alba 'Berolinensis'.</title>
        <authorList>
            <person name="Chen S."/>
            <person name="Yu Y."/>
            <person name="Wang X."/>
            <person name="Wang S."/>
            <person name="Zhang T."/>
            <person name="Zhou Y."/>
            <person name="He R."/>
            <person name="Meng N."/>
            <person name="Wang Y."/>
            <person name="Liu W."/>
            <person name="Liu Z."/>
            <person name="Liu J."/>
            <person name="Guo Q."/>
            <person name="Huang H."/>
            <person name="Sederoff R.R."/>
            <person name="Wang G."/>
            <person name="Qu G."/>
            <person name="Chen S."/>
        </authorList>
    </citation>
    <scope>NUCLEOTIDE SEQUENCE [LARGE SCALE GENOMIC DNA]</scope>
    <source>
        <strain evidence="4">SC-2020</strain>
    </source>
</reference>
<comment type="subcellular location">
    <subcellularLocation>
        <location evidence="1">Nucleus</location>
    </subcellularLocation>
</comment>
<protein>
    <submittedName>
        <fullName evidence="4">SART-1 family protein DOT2 isoform A</fullName>
    </submittedName>
</protein>
<comment type="caution">
    <text evidence="4">The sequence shown here is derived from an EMBL/GenBank/DDBJ whole genome shotgun (WGS) entry which is preliminary data.</text>
</comment>
<dbReference type="Proteomes" id="UP001164929">
    <property type="component" value="Chromosome 1"/>
</dbReference>
<evidence type="ECO:0000256" key="3">
    <source>
        <dbReference type="ARBA" id="ARBA00023242"/>
    </source>
</evidence>